<gene>
    <name evidence="2" type="ORF">Tco_1016032</name>
</gene>
<feature type="compositionally biased region" description="Basic and acidic residues" evidence="1">
    <location>
        <begin position="419"/>
        <end position="428"/>
    </location>
</feature>
<dbReference type="EMBL" id="BQNB010017555">
    <property type="protein sequence ID" value="GJT64552.1"/>
    <property type="molecule type" value="Genomic_DNA"/>
</dbReference>
<dbReference type="GO" id="GO:0003964">
    <property type="term" value="F:RNA-directed DNA polymerase activity"/>
    <property type="evidence" value="ECO:0007669"/>
    <property type="project" value="UniProtKB-KW"/>
</dbReference>
<organism evidence="2 3">
    <name type="scientific">Tanacetum coccineum</name>
    <dbReference type="NCBI Taxonomy" id="301880"/>
    <lineage>
        <taxon>Eukaryota</taxon>
        <taxon>Viridiplantae</taxon>
        <taxon>Streptophyta</taxon>
        <taxon>Embryophyta</taxon>
        <taxon>Tracheophyta</taxon>
        <taxon>Spermatophyta</taxon>
        <taxon>Magnoliopsida</taxon>
        <taxon>eudicotyledons</taxon>
        <taxon>Gunneridae</taxon>
        <taxon>Pentapetalae</taxon>
        <taxon>asterids</taxon>
        <taxon>campanulids</taxon>
        <taxon>Asterales</taxon>
        <taxon>Asteraceae</taxon>
        <taxon>Asteroideae</taxon>
        <taxon>Anthemideae</taxon>
        <taxon>Anthemidinae</taxon>
        <taxon>Tanacetum</taxon>
    </lineage>
</organism>
<accession>A0ABQ5FPW8</accession>
<dbReference type="InterPro" id="IPR052160">
    <property type="entry name" value="Gypsy_RT_Integrase-like"/>
</dbReference>
<evidence type="ECO:0000313" key="3">
    <source>
        <dbReference type="Proteomes" id="UP001151760"/>
    </source>
</evidence>
<dbReference type="PANTHER" id="PTHR47266">
    <property type="entry name" value="ENDONUCLEASE-RELATED"/>
    <property type="match status" value="1"/>
</dbReference>
<keyword evidence="2" id="KW-0695">RNA-directed DNA polymerase</keyword>
<proteinExistence type="predicted"/>
<evidence type="ECO:0000256" key="1">
    <source>
        <dbReference type="SAM" id="MobiDB-lite"/>
    </source>
</evidence>
<keyword evidence="3" id="KW-1185">Reference proteome</keyword>
<feature type="region of interest" description="Disordered" evidence="1">
    <location>
        <begin position="409"/>
        <end position="429"/>
    </location>
</feature>
<reference evidence="2" key="1">
    <citation type="journal article" date="2022" name="Int. J. Mol. Sci.">
        <title>Draft Genome of Tanacetum Coccineum: Genomic Comparison of Closely Related Tanacetum-Family Plants.</title>
        <authorList>
            <person name="Yamashiro T."/>
            <person name="Shiraishi A."/>
            <person name="Nakayama K."/>
            <person name="Satake H."/>
        </authorList>
    </citation>
    <scope>NUCLEOTIDE SEQUENCE</scope>
</reference>
<dbReference type="Proteomes" id="UP001151760">
    <property type="component" value="Unassembled WGS sequence"/>
</dbReference>
<comment type="caution">
    <text evidence="2">The sequence shown here is derived from an EMBL/GenBank/DDBJ whole genome shotgun (WGS) entry which is preliminary data.</text>
</comment>
<reference evidence="2" key="2">
    <citation type="submission" date="2022-01" db="EMBL/GenBank/DDBJ databases">
        <authorList>
            <person name="Yamashiro T."/>
            <person name="Shiraishi A."/>
            <person name="Satake H."/>
            <person name="Nakayama K."/>
        </authorList>
    </citation>
    <scope>NUCLEOTIDE SEQUENCE</scope>
</reference>
<sequence>MRTSISTATNRQQQSQQAVVQPFHLEEPFVNPSLVLMADNRTMAQLLQAPTEGYEDAIVIPEINANFELKHGLINLVQNKQFFGHDKEDPHAHIRYFNKITSTMRFPDVPSTSIKLMLFLFSLEDSLNSAAGGNFLDKMPRECLRIIESKSKVRNSRNKAVVAKVSSNSSTPGISPDVAALTTEVSELKNLMKTMLIDKQKAQAPATVKAVEQSCVTCRGAHSYKNYPATDCNVYQDNIQEYVSQAAGANFNQGNSNSRPLMVSNQIRPPGFPPIQNNQNRFNPNQGNNFNQNRGTNFNQNRGSNFNQGQVYQPLTIQPPVYQAPPQQMQGVSKTDFENYVKANDAVLRNMKNQGQFLHSLLANKVVQLVSKPSSILNRSSSSWSLLNPASTSKALSYLMAVSSKSGMKGSSGRSLTLRGKDLPRGTDDGPTSLEVLDALAALTGIEGTAQVDEGTAKDIESTAEVFKGTDEVNENTARRCVFLSYLLAEGNLFVLKWCDEDLSKSSKGMRISEGVLENKVINEHFPLETLGVISSENTPWFADFANYHAGNFIIEGMSTQQKRMFFKDVKHYFWDDPYLFRTCTDQIIRRCVHGQEALDILKACHEGPTGGHHSANLTARKVFDAGKLSQRDEIPQTAIQVYEIFDVWGIDFMGPFRLTRGNKILSVAVDYLSKWLKQRRSPQMKLGL</sequence>
<keyword evidence="2" id="KW-0548">Nucleotidyltransferase</keyword>
<keyword evidence="2" id="KW-0808">Transferase</keyword>
<evidence type="ECO:0000313" key="2">
    <source>
        <dbReference type="EMBL" id="GJT64552.1"/>
    </source>
</evidence>
<protein>
    <submittedName>
        <fullName evidence="2">Reverse transcriptase domain-containing protein</fullName>
    </submittedName>
</protein>
<name>A0ABQ5FPW8_9ASTR</name>